<dbReference type="EMBL" id="RHHQ01000025">
    <property type="protein sequence ID" value="RNB80265.1"/>
    <property type="molecule type" value="Genomic_DNA"/>
</dbReference>
<organism evidence="1 2">
    <name type="scientific">Brevibacillus fluminis</name>
    <dbReference type="NCBI Taxonomy" id="511487"/>
    <lineage>
        <taxon>Bacteria</taxon>
        <taxon>Bacillati</taxon>
        <taxon>Bacillota</taxon>
        <taxon>Bacilli</taxon>
        <taxon>Bacillales</taxon>
        <taxon>Paenibacillaceae</taxon>
        <taxon>Brevibacillus</taxon>
    </lineage>
</organism>
<dbReference type="Proteomes" id="UP000271031">
    <property type="component" value="Unassembled WGS sequence"/>
</dbReference>
<evidence type="ECO:0000313" key="2">
    <source>
        <dbReference type="Proteomes" id="UP000271031"/>
    </source>
</evidence>
<evidence type="ECO:0000313" key="1">
    <source>
        <dbReference type="EMBL" id="RNB80265.1"/>
    </source>
</evidence>
<comment type="caution">
    <text evidence="1">The sequence shown here is derived from an EMBL/GenBank/DDBJ whole genome shotgun (WGS) entry which is preliminary data.</text>
</comment>
<evidence type="ECO:0008006" key="3">
    <source>
        <dbReference type="Google" id="ProtNLM"/>
    </source>
</evidence>
<protein>
    <recommendedName>
        <fullName evidence="3">DUF2185 domain-containing protein</fullName>
    </recommendedName>
</protein>
<accession>A0A3M8CZF0</accession>
<proteinExistence type="predicted"/>
<name>A0A3M8CZF0_9BACL</name>
<keyword evidence="2" id="KW-1185">Reference proteome</keyword>
<reference evidence="1 2" key="1">
    <citation type="submission" date="2018-10" db="EMBL/GenBank/DDBJ databases">
        <title>Phylogenomics of Brevibacillus.</title>
        <authorList>
            <person name="Dunlap C."/>
        </authorList>
    </citation>
    <scope>NUCLEOTIDE SEQUENCE [LARGE SCALE GENOMIC DNA]</scope>
    <source>
        <strain evidence="1 2">JCM 15716</strain>
    </source>
</reference>
<dbReference type="RefSeq" id="WP_122921249.1">
    <property type="nucleotide sequence ID" value="NZ_RHHQ01000025.1"/>
</dbReference>
<gene>
    <name evidence="1" type="ORF">EDM56_28095</name>
</gene>
<dbReference type="OrthoDB" id="9793188at2"/>
<sequence>MVNLNEAVFTTKGVVIDKNPILYVSHDEDDGAWQFHDGSDVDIEGSMLVSFGEILELDHSVSDIIDLPIGWIAEREGPDGVWRKSPIG</sequence>
<dbReference type="AlphaFoldDB" id="A0A3M8CZF0"/>